<feature type="domain" description="SCP" evidence="2">
    <location>
        <begin position="61"/>
        <end position="169"/>
    </location>
</feature>
<evidence type="ECO:0000259" key="2">
    <source>
        <dbReference type="Pfam" id="PF00188"/>
    </source>
</evidence>
<dbReference type="Proteomes" id="UP001162131">
    <property type="component" value="Unassembled WGS sequence"/>
</dbReference>
<dbReference type="SUPFAM" id="SSF55797">
    <property type="entry name" value="PR-1-like"/>
    <property type="match status" value="1"/>
</dbReference>
<evidence type="ECO:0000313" key="3">
    <source>
        <dbReference type="EMBL" id="CAG9312383.1"/>
    </source>
</evidence>
<feature type="compositionally biased region" description="Polar residues" evidence="1">
    <location>
        <begin position="243"/>
        <end position="264"/>
    </location>
</feature>
<dbReference type="Pfam" id="PF00188">
    <property type="entry name" value="CAP"/>
    <property type="match status" value="1"/>
</dbReference>
<dbReference type="InterPro" id="IPR035940">
    <property type="entry name" value="CAP_sf"/>
</dbReference>
<reference evidence="3" key="1">
    <citation type="submission" date="2021-09" db="EMBL/GenBank/DDBJ databases">
        <authorList>
            <consortium name="AG Swart"/>
            <person name="Singh M."/>
            <person name="Singh A."/>
            <person name="Seah K."/>
            <person name="Emmerich C."/>
        </authorList>
    </citation>
    <scope>NUCLEOTIDE SEQUENCE</scope>
    <source>
        <strain evidence="3">ATCC30299</strain>
    </source>
</reference>
<dbReference type="InterPro" id="IPR014044">
    <property type="entry name" value="CAP_dom"/>
</dbReference>
<dbReference type="PANTHER" id="PTHR31157">
    <property type="entry name" value="SCP DOMAIN-CONTAINING PROTEIN"/>
    <property type="match status" value="1"/>
</dbReference>
<dbReference type="AlphaFoldDB" id="A0AAU9IVN5"/>
<evidence type="ECO:0000256" key="1">
    <source>
        <dbReference type="SAM" id="MobiDB-lite"/>
    </source>
</evidence>
<comment type="caution">
    <text evidence="3">The sequence shown here is derived from an EMBL/GenBank/DDBJ whole genome shotgun (WGS) entry which is preliminary data.</text>
</comment>
<accession>A0AAU9IVN5</accession>
<protein>
    <recommendedName>
        <fullName evidence="2">SCP domain-containing protein</fullName>
    </recommendedName>
</protein>
<evidence type="ECO:0000313" key="4">
    <source>
        <dbReference type="Proteomes" id="UP001162131"/>
    </source>
</evidence>
<dbReference type="Gene3D" id="3.40.33.10">
    <property type="entry name" value="CAP"/>
    <property type="match status" value="1"/>
</dbReference>
<feature type="region of interest" description="Disordered" evidence="1">
    <location>
        <begin position="239"/>
        <end position="264"/>
    </location>
</feature>
<organism evidence="3 4">
    <name type="scientific">Blepharisma stoltei</name>
    <dbReference type="NCBI Taxonomy" id="1481888"/>
    <lineage>
        <taxon>Eukaryota</taxon>
        <taxon>Sar</taxon>
        <taxon>Alveolata</taxon>
        <taxon>Ciliophora</taxon>
        <taxon>Postciliodesmatophora</taxon>
        <taxon>Heterotrichea</taxon>
        <taxon>Heterotrichida</taxon>
        <taxon>Blepharismidae</taxon>
        <taxon>Blepharisma</taxon>
    </lineage>
</organism>
<sequence>MPSYSEIIQEIFNEINVLRTNPLEFAEKVEKILPQYKTNNARHRPGAVPVITREGKNAAIEAINLLKNTEPLNALKWSEGLARAAQAHCNDSGSLGIIGHIGSRENSLQDRLEHFGKWDECIAEALDYGSVDGFETILTFLIDDGLSSRPHRQALLNPKFNMIGIGFGPHLEYKSIGCIVYAGDFKEKDDMENVEIPDGEIRIIPEVYDWLDGAVKVTCEVRTESDGSRSVRKVKKHWEMADGSTQITEDTVRTQRNPSSASED</sequence>
<dbReference type="CDD" id="cd05379">
    <property type="entry name" value="CAP_bacterial"/>
    <property type="match status" value="1"/>
</dbReference>
<proteinExistence type="predicted"/>
<dbReference type="EMBL" id="CAJZBQ010000006">
    <property type="protein sequence ID" value="CAG9312383.1"/>
    <property type="molecule type" value="Genomic_DNA"/>
</dbReference>
<gene>
    <name evidence="3" type="ORF">BSTOLATCC_MIC6490</name>
</gene>
<name>A0AAU9IVN5_9CILI</name>
<dbReference type="PANTHER" id="PTHR31157:SF1">
    <property type="entry name" value="SCP DOMAIN-CONTAINING PROTEIN"/>
    <property type="match status" value="1"/>
</dbReference>
<keyword evidence="4" id="KW-1185">Reference proteome</keyword>